<proteinExistence type="predicted"/>
<reference evidence="1 2" key="2">
    <citation type="submission" date="2009-02" db="EMBL/GenBank/DDBJ databases">
        <title>Draft genome sequence of Eubacterium hallii (DSM 3353).</title>
        <authorList>
            <person name="Sudarsanam P."/>
            <person name="Ley R."/>
            <person name="Guruge J."/>
            <person name="Turnbaugh P.J."/>
            <person name="Mahowald M."/>
            <person name="Liep D."/>
            <person name="Gordon J."/>
        </authorList>
    </citation>
    <scope>NUCLEOTIDE SEQUENCE [LARGE SCALE GENOMIC DNA]</scope>
    <source>
        <strain evidence="1 2">DSM 3353</strain>
    </source>
</reference>
<protein>
    <submittedName>
        <fullName evidence="1">Uncharacterized protein</fullName>
    </submittedName>
</protein>
<reference evidence="1 2" key="1">
    <citation type="submission" date="2009-01" db="EMBL/GenBank/DDBJ databases">
        <authorList>
            <person name="Fulton L."/>
            <person name="Clifton S."/>
            <person name="Fulton B."/>
            <person name="Xu J."/>
            <person name="Minx P."/>
            <person name="Pepin K.H."/>
            <person name="Johnson M."/>
            <person name="Bhonagiri V."/>
            <person name="Nash W.E."/>
            <person name="Mardis E.R."/>
            <person name="Wilson R.K."/>
        </authorList>
    </citation>
    <scope>NUCLEOTIDE SEQUENCE [LARGE SCALE GENOMIC DNA]</scope>
    <source>
        <strain evidence="1 2">DSM 3353</strain>
    </source>
</reference>
<gene>
    <name evidence="1" type="ORF">EUBHAL_02373</name>
</gene>
<organism evidence="1 2">
    <name type="scientific">Anaerobutyricum hallii DSM 3353</name>
    <dbReference type="NCBI Taxonomy" id="411469"/>
    <lineage>
        <taxon>Bacteria</taxon>
        <taxon>Bacillati</taxon>
        <taxon>Bacillota</taxon>
        <taxon>Clostridia</taxon>
        <taxon>Lachnospirales</taxon>
        <taxon>Lachnospiraceae</taxon>
        <taxon>Anaerobutyricum</taxon>
    </lineage>
</organism>
<name>C0EY71_9FIRM</name>
<dbReference type="AlphaFoldDB" id="C0EY71"/>
<accession>C0EY71</accession>
<evidence type="ECO:0000313" key="2">
    <source>
        <dbReference type="Proteomes" id="UP000003174"/>
    </source>
</evidence>
<dbReference type="EMBL" id="ACEP01000105">
    <property type="protein sequence ID" value="EEG35782.1"/>
    <property type="molecule type" value="Genomic_DNA"/>
</dbReference>
<sequence>MAYWLQWFLCYGSKMNETVGGDLRTEDDSFYLLRYTCSKARFFN</sequence>
<dbReference type="Proteomes" id="UP000003174">
    <property type="component" value="Unassembled WGS sequence"/>
</dbReference>
<comment type="caution">
    <text evidence="1">The sequence shown here is derived from an EMBL/GenBank/DDBJ whole genome shotgun (WGS) entry which is preliminary data.</text>
</comment>
<evidence type="ECO:0000313" key="1">
    <source>
        <dbReference type="EMBL" id="EEG35782.1"/>
    </source>
</evidence>